<evidence type="ECO:0000313" key="2">
    <source>
        <dbReference type="EMBL" id="GAA1658080.1"/>
    </source>
</evidence>
<feature type="transmembrane region" description="Helical" evidence="1">
    <location>
        <begin position="26"/>
        <end position="45"/>
    </location>
</feature>
<name>A0ABN2FSA7_9ACTN</name>
<comment type="caution">
    <text evidence="2">The sequence shown here is derived from an EMBL/GenBank/DDBJ whole genome shotgun (WGS) entry which is preliminary data.</text>
</comment>
<feature type="transmembrane region" description="Helical" evidence="1">
    <location>
        <begin position="128"/>
        <end position="147"/>
    </location>
</feature>
<gene>
    <name evidence="2" type="ORF">GCM10009744_59110</name>
</gene>
<dbReference type="EMBL" id="BAAANE010000011">
    <property type="protein sequence ID" value="GAA1658080.1"/>
    <property type="molecule type" value="Genomic_DNA"/>
</dbReference>
<protein>
    <recommendedName>
        <fullName evidence="4">DoxX family membrane protein</fullName>
    </recommendedName>
</protein>
<keyword evidence="1" id="KW-0472">Membrane</keyword>
<evidence type="ECO:0000256" key="1">
    <source>
        <dbReference type="SAM" id="Phobius"/>
    </source>
</evidence>
<evidence type="ECO:0000313" key="3">
    <source>
        <dbReference type="Proteomes" id="UP001501319"/>
    </source>
</evidence>
<keyword evidence="1" id="KW-1133">Transmembrane helix</keyword>
<feature type="transmembrane region" description="Helical" evidence="1">
    <location>
        <begin position="65"/>
        <end position="83"/>
    </location>
</feature>
<dbReference type="Proteomes" id="UP001501319">
    <property type="component" value="Unassembled WGS sequence"/>
</dbReference>
<feature type="transmembrane region" description="Helical" evidence="1">
    <location>
        <begin position="90"/>
        <end position="108"/>
    </location>
</feature>
<keyword evidence="3" id="KW-1185">Reference proteome</keyword>
<evidence type="ECO:0008006" key="4">
    <source>
        <dbReference type="Google" id="ProtNLM"/>
    </source>
</evidence>
<sequence length="155" mass="16596">MAAYLWSTARLRLTTVFDLIDRAAPVAMRLSLTLVFIWFGVLKILGSSPVADLVSATLPWADPHVVVPVLGGLEAVLGMALLLGRAQRAVLLILSAHLSGTFLTFIMAPRLTMQHGNPLLLTADGEFVVKNLVLISAALLLTSRLTLAARARSTV</sequence>
<organism evidence="2 3">
    <name type="scientific">Kribbella alba</name>
    <dbReference type="NCBI Taxonomy" id="190197"/>
    <lineage>
        <taxon>Bacteria</taxon>
        <taxon>Bacillati</taxon>
        <taxon>Actinomycetota</taxon>
        <taxon>Actinomycetes</taxon>
        <taxon>Propionibacteriales</taxon>
        <taxon>Kribbellaceae</taxon>
        <taxon>Kribbella</taxon>
    </lineage>
</organism>
<proteinExistence type="predicted"/>
<keyword evidence="1" id="KW-0812">Transmembrane</keyword>
<accession>A0ABN2FSA7</accession>
<reference evidence="2 3" key="1">
    <citation type="journal article" date="2019" name="Int. J. Syst. Evol. Microbiol.">
        <title>The Global Catalogue of Microorganisms (GCM) 10K type strain sequencing project: providing services to taxonomists for standard genome sequencing and annotation.</title>
        <authorList>
            <consortium name="The Broad Institute Genomics Platform"/>
            <consortium name="The Broad Institute Genome Sequencing Center for Infectious Disease"/>
            <person name="Wu L."/>
            <person name="Ma J."/>
        </authorList>
    </citation>
    <scope>NUCLEOTIDE SEQUENCE [LARGE SCALE GENOMIC DNA]</scope>
    <source>
        <strain evidence="2 3">JCM 14306</strain>
    </source>
</reference>